<accession>A0ACC0ISG9</accession>
<gene>
    <name evidence="1" type="ORF">LOK49_LG02G02525</name>
</gene>
<name>A0ACC0ISG9_9ERIC</name>
<dbReference type="EMBL" id="CM045760">
    <property type="protein sequence ID" value="KAI8028043.1"/>
    <property type="molecule type" value="Genomic_DNA"/>
</dbReference>
<organism evidence="1 2">
    <name type="scientific">Camellia lanceoleosa</name>
    <dbReference type="NCBI Taxonomy" id="1840588"/>
    <lineage>
        <taxon>Eukaryota</taxon>
        <taxon>Viridiplantae</taxon>
        <taxon>Streptophyta</taxon>
        <taxon>Embryophyta</taxon>
        <taxon>Tracheophyta</taxon>
        <taxon>Spermatophyta</taxon>
        <taxon>Magnoliopsida</taxon>
        <taxon>eudicotyledons</taxon>
        <taxon>Gunneridae</taxon>
        <taxon>Pentapetalae</taxon>
        <taxon>asterids</taxon>
        <taxon>Ericales</taxon>
        <taxon>Theaceae</taxon>
        <taxon>Camellia</taxon>
    </lineage>
</organism>
<protein>
    <submittedName>
        <fullName evidence="1">Uncharacterized protein</fullName>
    </submittedName>
</protein>
<comment type="caution">
    <text evidence="1">The sequence shown here is derived from an EMBL/GenBank/DDBJ whole genome shotgun (WGS) entry which is preliminary data.</text>
</comment>
<sequence length="411" mass="45420">MPSISTLAWETLLEPRVRDSFKNTLNSQQQIPKSSIVVDDEDEEEKKKKKRTQTPNHIYISPALYTTPAPAPIPDSSFPLSPSPYVVNHKRRGGDAVARRAGGFDETPQLKSPPDGEIDSNSNGDVVVVVEEVVDDGVFGMETGGEDRDGGSVVAVVDDFFDPRCESVSVGSSAGVDDFGKQVGCPSFVSNQGEFFDASEDFSTDGSTSNFSSYGPRIESELRATRLSLLEEIEKRKAAEYAVGQMYTQWQRLGNLLSQVGLTFPTAPNATSTQFEIDSLEQLCQELLVTRFVAEAIGRGQARAEAEIAAEVIIESKDQEISRLRDRLQYYEAVNREMSQRNQEVMEVARRQRQRRKTQRRRWLWGCVGLSVAIGTSVIAYSYLPHTSKHHTSQSSCDSSDASCINVVESA</sequence>
<keyword evidence="2" id="KW-1185">Reference proteome</keyword>
<proteinExistence type="predicted"/>
<evidence type="ECO:0000313" key="2">
    <source>
        <dbReference type="Proteomes" id="UP001060215"/>
    </source>
</evidence>
<reference evidence="1 2" key="1">
    <citation type="journal article" date="2022" name="Plant J.">
        <title>Chromosome-level genome of Camellia lanceoleosa provides a valuable resource for understanding genome evolution and self-incompatibility.</title>
        <authorList>
            <person name="Gong W."/>
            <person name="Xiao S."/>
            <person name="Wang L."/>
            <person name="Liao Z."/>
            <person name="Chang Y."/>
            <person name="Mo W."/>
            <person name="Hu G."/>
            <person name="Li W."/>
            <person name="Zhao G."/>
            <person name="Zhu H."/>
            <person name="Hu X."/>
            <person name="Ji K."/>
            <person name="Xiang X."/>
            <person name="Song Q."/>
            <person name="Yuan D."/>
            <person name="Jin S."/>
            <person name="Zhang L."/>
        </authorList>
    </citation>
    <scope>NUCLEOTIDE SEQUENCE [LARGE SCALE GENOMIC DNA]</scope>
    <source>
        <strain evidence="1">SQ_2022a</strain>
    </source>
</reference>
<dbReference type="Proteomes" id="UP001060215">
    <property type="component" value="Chromosome 3"/>
</dbReference>
<evidence type="ECO:0000313" key="1">
    <source>
        <dbReference type="EMBL" id="KAI8028043.1"/>
    </source>
</evidence>